<dbReference type="RefSeq" id="XP_009039680.1">
    <property type="nucleotide sequence ID" value="XM_009041432.1"/>
</dbReference>
<keyword evidence="2 6" id="KW-0489">Methyltransferase</keyword>
<feature type="region of interest" description="Disordered" evidence="4">
    <location>
        <begin position="1"/>
        <end position="54"/>
    </location>
</feature>
<evidence type="ECO:0000256" key="4">
    <source>
        <dbReference type="SAM" id="MobiDB-lite"/>
    </source>
</evidence>
<dbReference type="PANTHER" id="PTHR22809">
    <property type="entry name" value="METHYLTRANSFERASE-RELATED"/>
    <property type="match status" value="1"/>
</dbReference>
<dbReference type="AlphaFoldDB" id="F0YH93"/>
<evidence type="ECO:0000256" key="1">
    <source>
        <dbReference type="ARBA" id="ARBA00009725"/>
    </source>
</evidence>
<dbReference type="EMBL" id="GL833140">
    <property type="protein sequence ID" value="EGB05549.1"/>
    <property type="molecule type" value="Genomic_DNA"/>
</dbReference>
<dbReference type="KEGG" id="aaf:AURANDRAFT_77891"/>
<feature type="region of interest" description="Disordered" evidence="4">
    <location>
        <begin position="338"/>
        <end position="372"/>
    </location>
</feature>
<evidence type="ECO:0000313" key="7">
    <source>
        <dbReference type="Proteomes" id="UP000002729"/>
    </source>
</evidence>
<dbReference type="OrthoDB" id="417697at2759"/>
<dbReference type="eggNOG" id="KOG2361">
    <property type="taxonomic scope" value="Eukaryota"/>
</dbReference>
<evidence type="ECO:0000259" key="5">
    <source>
        <dbReference type="Pfam" id="PF08242"/>
    </source>
</evidence>
<sequence length="391" mass="42668">MQLPVLPTGDAAPLPVDLTGGSDLPHKHASPPNPRKQKRDRSRSKRRGKLTQAQRDALGLDERWDRFYAQKGVRFYKDRHWLRRELLELMPPAVRDDPMRWCAPLASDGTGVAVDVVPATNELARMTVGLEAGCGCGSAAFPLLRANDDVFVLATDFSAEAIRLLKSRDEYENQLSSSTRRIHAWVSDVAAPPGDARWAAVEALADALGGLHFLTFVFVLSALEAAQMVAAVRRAARLLRPGGLLFFRDYGAGDLAQRRLDDRGQTDGAGTYERGEGTLARYFSLEEVGDLFPPALFDRVELRHVERDITNRAQGVTMNRRWVQAKFARRGAPPCFEPVAGAPPLAETGAARRRGAPRSSSPVRGADDGGDDAHCGDLAPECGCFASLGFD</sequence>
<dbReference type="CDD" id="cd02440">
    <property type="entry name" value="AdoMet_MTases"/>
    <property type="match status" value="1"/>
</dbReference>
<organism evidence="7">
    <name type="scientific">Aureococcus anophagefferens</name>
    <name type="common">Harmful bloom alga</name>
    <dbReference type="NCBI Taxonomy" id="44056"/>
    <lineage>
        <taxon>Eukaryota</taxon>
        <taxon>Sar</taxon>
        <taxon>Stramenopiles</taxon>
        <taxon>Ochrophyta</taxon>
        <taxon>Pelagophyceae</taxon>
        <taxon>Pelagomonadales</taxon>
        <taxon>Pelagomonadaceae</taxon>
        <taxon>Aureococcus</taxon>
    </lineage>
</organism>
<dbReference type="GO" id="GO:0008173">
    <property type="term" value="F:RNA methyltransferase activity"/>
    <property type="evidence" value="ECO:0007669"/>
    <property type="project" value="UniProtKB-ARBA"/>
</dbReference>
<feature type="compositionally biased region" description="Basic residues" evidence="4">
    <location>
        <begin position="35"/>
        <end position="49"/>
    </location>
</feature>
<gene>
    <name evidence="6" type="primary">MT3</name>
    <name evidence="6" type="ORF">AURANDRAFT_77891</name>
</gene>
<evidence type="ECO:0000256" key="2">
    <source>
        <dbReference type="ARBA" id="ARBA00022603"/>
    </source>
</evidence>
<dbReference type="InParanoid" id="F0YH93"/>
<accession>F0YH93</accession>
<dbReference type="InterPro" id="IPR013217">
    <property type="entry name" value="Methyltransf_12"/>
</dbReference>
<dbReference type="OMA" id="WCAPLAR"/>
<keyword evidence="7" id="KW-1185">Reference proteome</keyword>
<dbReference type="GeneID" id="20229063"/>
<dbReference type="Gene3D" id="3.40.50.150">
    <property type="entry name" value="Vaccinia Virus protein VP39"/>
    <property type="match status" value="1"/>
</dbReference>
<evidence type="ECO:0000256" key="3">
    <source>
        <dbReference type="ARBA" id="ARBA00022679"/>
    </source>
</evidence>
<name>F0YH93_AURAN</name>
<dbReference type="InterPro" id="IPR029063">
    <property type="entry name" value="SAM-dependent_MTases_sf"/>
</dbReference>
<evidence type="ECO:0000313" key="6">
    <source>
        <dbReference type="EMBL" id="EGB05549.1"/>
    </source>
</evidence>
<dbReference type="GO" id="GO:0008757">
    <property type="term" value="F:S-adenosylmethionine-dependent methyltransferase activity"/>
    <property type="evidence" value="ECO:0007669"/>
    <property type="project" value="UniProtKB-ARBA"/>
</dbReference>
<dbReference type="SUPFAM" id="SSF53335">
    <property type="entry name" value="S-adenosyl-L-methionine-dependent methyltransferases"/>
    <property type="match status" value="1"/>
</dbReference>
<dbReference type="Pfam" id="PF08242">
    <property type="entry name" value="Methyltransf_12"/>
    <property type="match status" value="1"/>
</dbReference>
<dbReference type="PANTHER" id="PTHR22809:SF5">
    <property type="entry name" value="TRNA N(3)-METHYLCYTIDINE METHYLTRANSFERASE METTL6"/>
    <property type="match status" value="1"/>
</dbReference>
<proteinExistence type="inferred from homology"/>
<comment type="similarity">
    <text evidence="1">Belongs to the methyltransferase superfamily. METL family.</text>
</comment>
<protein>
    <submittedName>
        <fullName evidence="6">Methyltransferase-like protein</fullName>
    </submittedName>
</protein>
<feature type="domain" description="Methyltransferase type 12" evidence="5">
    <location>
        <begin position="130"/>
        <end position="245"/>
    </location>
</feature>
<reference evidence="6 7" key="1">
    <citation type="journal article" date="2011" name="Proc. Natl. Acad. Sci. U.S.A.">
        <title>Niche of harmful alga Aureococcus anophagefferens revealed through ecogenomics.</title>
        <authorList>
            <person name="Gobler C.J."/>
            <person name="Berry D.L."/>
            <person name="Dyhrman S.T."/>
            <person name="Wilhelm S.W."/>
            <person name="Salamov A."/>
            <person name="Lobanov A.V."/>
            <person name="Zhang Y."/>
            <person name="Collier J.L."/>
            <person name="Wurch L.L."/>
            <person name="Kustka A.B."/>
            <person name="Dill B.D."/>
            <person name="Shah M."/>
            <person name="VerBerkmoes N.C."/>
            <person name="Kuo A."/>
            <person name="Terry A."/>
            <person name="Pangilinan J."/>
            <person name="Lindquist E.A."/>
            <person name="Lucas S."/>
            <person name="Paulsen I.T."/>
            <person name="Hattenrath-Lehmann T.K."/>
            <person name="Talmage S.C."/>
            <person name="Walker E.A."/>
            <person name="Koch F."/>
            <person name="Burson A.M."/>
            <person name="Marcoval M.A."/>
            <person name="Tang Y.Z."/>
            <person name="Lecleir G.R."/>
            <person name="Coyne K.J."/>
            <person name="Berg G.M."/>
            <person name="Bertrand E.M."/>
            <person name="Saito M.A."/>
            <person name="Gladyshev V.N."/>
            <person name="Grigoriev I.V."/>
        </authorList>
    </citation>
    <scope>NUCLEOTIDE SEQUENCE [LARGE SCALE GENOMIC DNA]</scope>
    <source>
        <strain evidence="7">CCMP 1984</strain>
    </source>
</reference>
<dbReference type="Proteomes" id="UP000002729">
    <property type="component" value="Unassembled WGS sequence"/>
</dbReference>
<dbReference type="GO" id="GO:0032259">
    <property type="term" value="P:methylation"/>
    <property type="evidence" value="ECO:0007669"/>
    <property type="project" value="UniProtKB-KW"/>
</dbReference>
<dbReference type="InterPro" id="IPR026113">
    <property type="entry name" value="METTL2/6/8-like"/>
</dbReference>
<keyword evidence="3 6" id="KW-0808">Transferase</keyword>